<proteinExistence type="predicted"/>
<dbReference type="Proteomes" id="UP000215145">
    <property type="component" value="Unassembled WGS sequence"/>
</dbReference>
<dbReference type="Pfam" id="PF22570">
    <property type="entry name" value="LiaF-TM"/>
    <property type="match status" value="1"/>
</dbReference>
<evidence type="ECO:0000256" key="1">
    <source>
        <dbReference type="SAM" id="Phobius"/>
    </source>
</evidence>
<evidence type="ECO:0000259" key="2">
    <source>
        <dbReference type="Pfam" id="PF22570"/>
    </source>
</evidence>
<organism evidence="3 4">
    <name type="scientific">Paenibacillus herberti</name>
    <dbReference type="NCBI Taxonomy" id="1619309"/>
    <lineage>
        <taxon>Bacteria</taxon>
        <taxon>Bacillati</taxon>
        <taxon>Bacillota</taxon>
        <taxon>Bacilli</taxon>
        <taxon>Bacillales</taxon>
        <taxon>Paenibacillaceae</taxon>
        <taxon>Paenibacillus</taxon>
    </lineage>
</organism>
<sequence>MKKNSTVGMILIAAGVLVAMKFLGLGHLISWVVSLVFPLILLGLGYIGWKHGNRIIGGVIAGVGAIMLLGKLSGLIMLLLAVGLIVWGVSKIKDNRSTNRT</sequence>
<comment type="caution">
    <text evidence="3">The sequence shown here is derived from an EMBL/GenBank/DDBJ whole genome shotgun (WGS) entry which is preliminary data.</text>
</comment>
<dbReference type="RefSeq" id="WP_089524458.1">
    <property type="nucleotide sequence ID" value="NZ_NMUQ01000001.1"/>
</dbReference>
<feature type="domain" description="LiaF transmembrane" evidence="2">
    <location>
        <begin position="7"/>
        <end position="96"/>
    </location>
</feature>
<feature type="transmembrane region" description="Helical" evidence="1">
    <location>
        <begin position="55"/>
        <end position="87"/>
    </location>
</feature>
<dbReference type="EMBL" id="NMUQ01000001">
    <property type="protein sequence ID" value="OXM17383.1"/>
    <property type="molecule type" value="Genomic_DNA"/>
</dbReference>
<dbReference type="OrthoDB" id="2679996at2"/>
<keyword evidence="1" id="KW-0812">Transmembrane</keyword>
<reference evidence="3 4" key="1">
    <citation type="submission" date="2017-07" db="EMBL/GenBank/DDBJ databases">
        <title>Paenibacillus herberti R33 genome sequencing and assembly.</title>
        <authorList>
            <person name="Su W."/>
        </authorList>
    </citation>
    <scope>NUCLEOTIDE SEQUENCE [LARGE SCALE GENOMIC DNA]</scope>
    <source>
        <strain evidence="3 4">R33</strain>
    </source>
</reference>
<name>A0A229P542_9BACL</name>
<keyword evidence="1" id="KW-1133">Transmembrane helix</keyword>
<protein>
    <recommendedName>
        <fullName evidence="2">LiaF transmembrane domain-containing protein</fullName>
    </recommendedName>
</protein>
<dbReference type="InterPro" id="IPR054331">
    <property type="entry name" value="LiaF_TM"/>
</dbReference>
<feature type="transmembrane region" description="Helical" evidence="1">
    <location>
        <begin position="28"/>
        <end position="49"/>
    </location>
</feature>
<gene>
    <name evidence="3" type="ORF">CGZ75_12510</name>
</gene>
<keyword evidence="1" id="KW-0472">Membrane</keyword>
<accession>A0A229P542</accession>
<keyword evidence="4" id="KW-1185">Reference proteome</keyword>
<dbReference type="AlphaFoldDB" id="A0A229P542"/>
<evidence type="ECO:0000313" key="4">
    <source>
        <dbReference type="Proteomes" id="UP000215145"/>
    </source>
</evidence>
<evidence type="ECO:0000313" key="3">
    <source>
        <dbReference type="EMBL" id="OXM17383.1"/>
    </source>
</evidence>
<feature type="transmembrane region" description="Helical" evidence="1">
    <location>
        <begin position="6"/>
        <end position="23"/>
    </location>
</feature>